<keyword evidence="6" id="KW-0472">Membrane</keyword>
<keyword evidence="7" id="KW-0998">Cell outer membrane</keyword>
<dbReference type="Proteomes" id="UP001165492">
    <property type="component" value="Unassembled WGS sequence"/>
</dbReference>
<evidence type="ECO:0000313" key="11">
    <source>
        <dbReference type="Proteomes" id="UP001165492"/>
    </source>
</evidence>
<evidence type="ECO:0000256" key="4">
    <source>
        <dbReference type="ARBA" id="ARBA00022452"/>
    </source>
</evidence>
<evidence type="ECO:0000256" key="9">
    <source>
        <dbReference type="SAM" id="SignalP"/>
    </source>
</evidence>
<evidence type="ECO:0000256" key="6">
    <source>
        <dbReference type="ARBA" id="ARBA00023136"/>
    </source>
</evidence>
<dbReference type="Gene3D" id="1.20.1600.10">
    <property type="entry name" value="Outer membrane efflux proteins (OEP)"/>
    <property type="match status" value="1"/>
</dbReference>
<evidence type="ECO:0000313" key="10">
    <source>
        <dbReference type="EMBL" id="MCC5466251.1"/>
    </source>
</evidence>
<evidence type="ECO:0000256" key="3">
    <source>
        <dbReference type="ARBA" id="ARBA00022448"/>
    </source>
</evidence>
<dbReference type="PANTHER" id="PTHR30026">
    <property type="entry name" value="OUTER MEMBRANE PROTEIN TOLC"/>
    <property type="match status" value="1"/>
</dbReference>
<keyword evidence="4" id="KW-1134">Transmembrane beta strand</keyword>
<keyword evidence="5" id="KW-0812">Transmembrane</keyword>
<accession>A0ABS8HST1</accession>
<keyword evidence="9" id="KW-0732">Signal</keyword>
<dbReference type="Pfam" id="PF02321">
    <property type="entry name" value="OEP"/>
    <property type="match status" value="2"/>
</dbReference>
<evidence type="ECO:0000256" key="7">
    <source>
        <dbReference type="ARBA" id="ARBA00023237"/>
    </source>
</evidence>
<protein>
    <submittedName>
        <fullName evidence="10">TolC family protein</fullName>
    </submittedName>
</protein>
<dbReference type="EMBL" id="JAJHJB010000016">
    <property type="protein sequence ID" value="MCC5466251.1"/>
    <property type="molecule type" value="Genomic_DNA"/>
</dbReference>
<gene>
    <name evidence="10" type="ORF">LMF89_12905</name>
</gene>
<dbReference type="InterPro" id="IPR003423">
    <property type="entry name" value="OMP_efflux"/>
</dbReference>
<reference evidence="10" key="1">
    <citation type="submission" date="2021-11" db="EMBL/GenBank/DDBJ databases">
        <title>Description of a new species Pelosinus isolated from the bottom sediments of Lake Baikal.</title>
        <authorList>
            <person name="Zakharyuk A."/>
        </authorList>
    </citation>
    <scope>NUCLEOTIDE SEQUENCE</scope>
    <source>
        <strain evidence="10">Bkl1</strain>
    </source>
</reference>
<evidence type="ECO:0000256" key="5">
    <source>
        <dbReference type="ARBA" id="ARBA00022692"/>
    </source>
</evidence>
<name>A0ABS8HST1_9FIRM</name>
<keyword evidence="8" id="KW-0175">Coiled coil</keyword>
<feature type="chain" id="PRO_5045365371" evidence="9">
    <location>
        <begin position="24"/>
        <end position="416"/>
    </location>
</feature>
<feature type="signal peptide" evidence="9">
    <location>
        <begin position="1"/>
        <end position="23"/>
    </location>
</feature>
<feature type="coiled-coil region" evidence="8">
    <location>
        <begin position="171"/>
        <end position="198"/>
    </location>
</feature>
<comment type="similarity">
    <text evidence="2">Belongs to the outer membrane factor (OMF) (TC 1.B.17) family.</text>
</comment>
<sequence>MNFRRTFLCAGITLLCWSAPNWGYTAPLALTLPESIHLALTRSHAVKIAELDAAKASLEIKKNKSTYWPTVSMTHEQTQIEKSPKPEYGNYLTAKLPLSDGGRTKSLVMQSQEFYEGVTDNLEHTKQQVTANTMLAYYNALQAKSREDLASLAVENLTQHLAQVKLQDATKNDFKRNVQRTEAKLAQARQNYIRIHNERQLVTSQLTSLLQLQPDQELTLSEIPGQSAPETLDLAIQTALHQRNDLKQARKEQTVAQWGIKVAASNKRPNVYLLFVASDLWLPEQYWYTTVSVSTNLFDAGRANIQVRQASLEEAKSQEYLEQKIEKITQETREAFYYFQQADTVMKETAQFLGKATEDYETAIAEFQSGKTNNEDLLNSYSTLAEAKANNVNALYDYHKCRVDLLRATGMLPISW</sequence>
<evidence type="ECO:0000256" key="8">
    <source>
        <dbReference type="SAM" id="Coils"/>
    </source>
</evidence>
<comment type="caution">
    <text evidence="10">The sequence shown here is derived from an EMBL/GenBank/DDBJ whole genome shotgun (WGS) entry which is preliminary data.</text>
</comment>
<dbReference type="SUPFAM" id="SSF56954">
    <property type="entry name" value="Outer membrane efflux proteins (OEP)"/>
    <property type="match status" value="1"/>
</dbReference>
<keyword evidence="11" id="KW-1185">Reference proteome</keyword>
<dbReference type="PANTHER" id="PTHR30026:SF20">
    <property type="entry name" value="OUTER MEMBRANE PROTEIN TOLC"/>
    <property type="match status" value="1"/>
</dbReference>
<evidence type="ECO:0000256" key="2">
    <source>
        <dbReference type="ARBA" id="ARBA00007613"/>
    </source>
</evidence>
<evidence type="ECO:0000256" key="1">
    <source>
        <dbReference type="ARBA" id="ARBA00004442"/>
    </source>
</evidence>
<organism evidence="10 11">
    <name type="scientific">Pelosinus baikalensis</name>
    <dbReference type="NCBI Taxonomy" id="2892015"/>
    <lineage>
        <taxon>Bacteria</taxon>
        <taxon>Bacillati</taxon>
        <taxon>Bacillota</taxon>
        <taxon>Negativicutes</taxon>
        <taxon>Selenomonadales</taxon>
        <taxon>Sporomusaceae</taxon>
        <taxon>Pelosinus</taxon>
    </lineage>
</organism>
<comment type="subcellular location">
    <subcellularLocation>
        <location evidence="1">Cell outer membrane</location>
    </subcellularLocation>
</comment>
<dbReference type="RefSeq" id="WP_229535423.1">
    <property type="nucleotide sequence ID" value="NZ_JAJHJB010000016.1"/>
</dbReference>
<keyword evidence="3" id="KW-0813">Transport</keyword>
<proteinExistence type="inferred from homology"/>
<dbReference type="InterPro" id="IPR051906">
    <property type="entry name" value="TolC-like"/>
</dbReference>